<comment type="caution">
    <text evidence="7">The sequence shown here is derived from an EMBL/GenBank/DDBJ whole genome shotgun (WGS) entry which is preliminary data.</text>
</comment>
<dbReference type="PIRSF" id="PIRSF035875">
    <property type="entry name" value="RNase_BN"/>
    <property type="match status" value="1"/>
</dbReference>
<keyword evidence="3 6" id="KW-0812">Transmembrane</keyword>
<evidence type="ECO:0000256" key="4">
    <source>
        <dbReference type="ARBA" id="ARBA00022989"/>
    </source>
</evidence>
<name>A0A9D9IGQ6_9BACT</name>
<keyword evidence="4 6" id="KW-1133">Transmembrane helix</keyword>
<evidence type="ECO:0000256" key="3">
    <source>
        <dbReference type="ARBA" id="ARBA00022692"/>
    </source>
</evidence>
<gene>
    <name evidence="7" type="ORF">IAB82_05345</name>
</gene>
<evidence type="ECO:0000256" key="2">
    <source>
        <dbReference type="ARBA" id="ARBA00022475"/>
    </source>
</evidence>
<sequence>MNRVSRTYRKSKKFFAEDIWQINIEELSRFKAGIVKYAKILILTLKTFSAQKIGFQAVALSFFGTMSVVPFIAVTFVLTGGLGLSDKLKELLYANFSDSQEVIDMVLGFADNIITTAQSSTMGLVSALLFIWLIFWMMMSVERVFNNVWKVHKSRNFFKRFSFYVLILFISPFVIMLFFSGSIIYSNLLESIGLDIKSMEPFSSVLGWVIFYIIATLTFSAMYKFIPNARVMYSNALRAAAVAGLVFTLLQYLYLGTQIFVTRLNMVYGAVAAIPLFMFWMNFGWFIILFGAELSYAYQNVDNYNIEN</sequence>
<feature type="transmembrane region" description="Helical" evidence="6">
    <location>
        <begin position="266"/>
        <end position="290"/>
    </location>
</feature>
<dbReference type="EMBL" id="JADIMB010000076">
    <property type="protein sequence ID" value="MBO8471204.1"/>
    <property type="molecule type" value="Genomic_DNA"/>
</dbReference>
<evidence type="ECO:0000256" key="6">
    <source>
        <dbReference type="SAM" id="Phobius"/>
    </source>
</evidence>
<dbReference type="Proteomes" id="UP000823603">
    <property type="component" value="Unassembled WGS sequence"/>
</dbReference>
<dbReference type="InterPro" id="IPR017039">
    <property type="entry name" value="Virul_fac_BrkB"/>
</dbReference>
<evidence type="ECO:0000256" key="5">
    <source>
        <dbReference type="ARBA" id="ARBA00023136"/>
    </source>
</evidence>
<keyword evidence="5 6" id="KW-0472">Membrane</keyword>
<feature type="transmembrane region" description="Helical" evidence="6">
    <location>
        <begin position="122"/>
        <end position="141"/>
    </location>
</feature>
<evidence type="ECO:0000256" key="1">
    <source>
        <dbReference type="ARBA" id="ARBA00004651"/>
    </source>
</evidence>
<keyword evidence="2" id="KW-1003">Cell membrane</keyword>
<evidence type="ECO:0000313" key="7">
    <source>
        <dbReference type="EMBL" id="MBO8471204.1"/>
    </source>
</evidence>
<feature type="transmembrane region" description="Helical" evidence="6">
    <location>
        <begin position="53"/>
        <end position="78"/>
    </location>
</feature>
<proteinExistence type="predicted"/>
<dbReference type="AlphaFoldDB" id="A0A9D9IGQ6"/>
<dbReference type="GO" id="GO:0005886">
    <property type="term" value="C:plasma membrane"/>
    <property type="evidence" value="ECO:0007669"/>
    <property type="project" value="UniProtKB-SubCell"/>
</dbReference>
<feature type="transmembrane region" description="Helical" evidence="6">
    <location>
        <begin position="205"/>
        <end position="223"/>
    </location>
</feature>
<dbReference type="NCBIfam" id="TIGR00765">
    <property type="entry name" value="yihY_not_rbn"/>
    <property type="match status" value="1"/>
</dbReference>
<dbReference type="PANTHER" id="PTHR30213:SF0">
    <property type="entry name" value="UPF0761 MEMBRANE PROTEIN YIHY"/>
    <property type="match status" value="1"/>
</dbReference>
<reference evidence="7" key="1">
    <citation type="submission" date="2020-10" db="EMBL/GenBank/DDBJ databases">
        <authorList>
            <person name="Gilroy R."/>
        </authorList>
    </citation>
    <scope>NUCLEOTIDE SEQUENCE</scope>
    <source>
        <strain evidence="7">B2-22910</strain>
    </source>
</reference>
<protein>
    <submittedName>
        <fullName evidence="7">YihY/virulence factor BrkB family protein</fullName>
    </submittedName>
</protein>
<organism evidence="7 8">
    <name type="scientific">Candidatus Cryptobacteroides faecavium</name>
    <dbReference type="NCBI Taxonomy" id="2840762"/>
    <lineage>
        <taxon>Bacteria</taxon>
        <taxon>Pseudomonadati</taxon>
        <taxon>Bacteroidota</taxon>
        <taxon>Bacteroidia</taxon>
        <taxon>Bacteroidales</taxon>
        <taxon>Candidatus Cryptobacteroides</taxon>
    </lineage>
</organism>
<feature type="transmembrane region" description="Helical" evidence="6">
    <location>
        <begin position="161"/>
        <end position="185"/>
    </location>
</feature>
<comment type="subcellular location">
    <subcellularLocation>
        <location evidence="1">Cell membrane</location>
        <topology evidence="1">Multi-pass membrane protein</topology>
    </subcellularLocation>
</comment>
<accession>A0A9D9IGQ6</accession>
<evidence type="ECO:0000313" key="8">
    <source>
        <dbReference type="Proteomes" id="UP000823603"/>
    </source>
</evidence>
<feature type="transmembrane region" description="Helical" evidence="6">
    <location>
        <begin position="235"/>
        <end position="254"/>
    </location>
</feature>
<dbReference type="PANTHER" id="PTHR30213">
    <property type="entry name" value="INNER MEMBRANE PROTEIN YHJD"/>
    <property type="match status" value="1"/>
</dbReference>
<dbReference type="Pfam" id="PF03631">
    <property type="entry name" value="Virul_fac_BrkB"/>
    <property type="match status" value="1"/>
</dbReference>
<reference evidence="7" key="2">
    <citation type="journal article" date="2021" name="PeerJ">
        <title>Extensive microbial diversity within the chicken gut microbiome revealed by metagenomics and culture.</title>
        <authorList>
            <person name="Gilroy R."/>
            <person name="Ravi A."/>
            <person name="Getino M."/>
            <person name="Pursley I."/>
            <person name="Horton D.L."/>
            <person name="Alikhan N.F."/>
            <person name="Baker D."/>
            <person name="Gharbi K."/>
            <person name="Hall N."/>
            <person name="Watson M."/>
            <person name="Adriaenssens E.M."/>
            <person name="Foster-Nyarko E."/>
            <person name="Jarju S."/>
            <person name="Secka A."/>
            <person name="Antonio M."/>
            <person name="Oren A."/>
            <person name="Chaudhuri R.R."/>
            <person name="La Ragione R."/>
            <person name="Hildebrand F."/>
            <person name="Pallen M.J."/>
        </authorList>
    </citation>
    <scope>NUCLEOTIDE SEQUENCE</scope>
    <source>
        <strain evidence="7">B2-22910</strain>
    </source>
</reference>